<evidence type="ECO:0000259" key="7">
    <source>
        <dbReference type="Pfam" id="PF08240"/>
    </source>
</evidence>
<dbReference type="PANTHER" id="PTHR42813:SF2">
    <property type="entry name" value="DEHYDROGENASE, ZINC-CONTAINING, PUTATIVE (AFU_ORTHOLOGUE AFUA_2G02810)-RELATED"/>
    <property type="match status" value="1"/>
</dbReference>
<name>A0AB39M099_9ACTN</name>
<evidence type="ECO:0000256" key="3">
    <source>
        <dbReference type="ARBA" id="ARBA00022833"/>
    </source>
</evidence>
<dbReference type="Gene3D" id="3.90.180.10">
    <property type="entry name" value="Medium-chain alcohol dehydrogenases, catalytic domain"/>
    <property type="match status" value="1"/>
</dbReference>
<dbReference type="AlphaFoldDB" id="A0AB39M099"/>
<feature type="domain" description="Alcohol dehydrogenase-like C-terminal" evidence="6">
    <location>
        <begin position="178"/>
        <end position="292"/>
    </location>
</feature>
<keyword evidence="8" id="KW-0614">Plasmid</keyword>
<geneLocation type="plasmid" evidence="8">
    <name>unnamed1</name>
</geneLocation>
<accession>A0AB39M099</accession>
<comment type="cofactor">
    <cofactor evidence="1 5">
        <name>Zn(2+)</name>
        <dbReference type="ChEBI" id="CHEBI:29105"/>
    </cofactor>
</comment>
<evidence type="ECO:0000256" key="5">
    <source>
        <dbReference type="RuleBase" id="RU361277"/>
    </source>
</evidence>
<dbReference type="InterPro" id="IPR013154">
    <property type="entry name" value="ADH-like_N"/>
</dbReference>
<gene>
    <name evidence="8" type="ORF">AB5J57_33465</name>
</gene>
<dbReference type="PANTHER" id="PTHR42813">
    <property type="entry name" value="ZINC-TYPE ALCOHOL DEHYDROGENASE-LIKE"/>
    <property type="match status" value="1"/>
</dbReference>
<dbReference type="GO" id="GO:0008270">
    <property type="term" value="F:zinc ion binding"/>
    <property type="evidence" value="ECO:0007669"/>
    <property type="project" value="InterPro"/>
</dbReference>
<proteinExistence type="inferred from homology"/>
<dbReference type="PROSITE" id="PS00059">
    <property type="entry name" value="ADH_ZINC"/>
    <property type="match status" value="1"/>
</dbReference>
<evidence type="ECO:0000259" key="6">
    <source>
        <dbReference type="Pfam" id="PF00107"/>
    </source>
</evidence>
<keyword evidence="2 5" id="KW-0479">Metal-binding</keyword>
<keyword evidence="4" id="KW-0560">Oxidoreductase</keyword>
<dbReference type="SUPFAM" id="SSF50129">
    <property type="entry name" value="GroES-like"/>
    <property type="match status" value="1"/>
</dbReference>
<evidence type="ECO:0000313" key="8">
    <source>
        <dbReference type="EMBL" id="XDP98415.1"/>
    </source>
</evidence>
<dbReference type="InterPro" id="IPR011032">
    <property type="entry name" value="GroES-like_sf"/>
</dbReference>
<dbReference type="InterPro" id="IPR002328">
    <property type="entry name" value="ADH_Zn_CS"/>
</dbReference>
<dbReference type="InterPro" id="IPR036291">
    <property type="entry name" value="NAD(P)-bd_dom_sf"/>
</dbReference>
<keyword evidence="3 5" id="KW-0862">Zinc</keyword>
<dbReference type="SUPFAM" id="SSF51735">
    <property type="entry name" value="NAD(P)-binding Rossmann-fold domains"/>
    <property type="match status" value="1"/>
</dbReference>
<dbReference type="InterPro" id="IPR013149">
    <property type="entry name" value="ADH-like_C"/>
</dbReference>
<evidence type="ECO:0000256" key="4">
    <source>
        <dbReference type="ARBA" id="ARBA00023002"/>
    </source>
</evidence>
<dbReference type="Pfam" id="PF08240">
    <property type="entry name" value="ADH_N"/>
    <property type="match status" value="1"/>
</dbReference>
<dbReference type="RefSeq" id="WP_369153489.1">
    <property type="nucleotide sequence ID" value="NZ_CP163430.1"/>
</dbReference>
<organism evidence="8">
    <name type="scientific">Streptomyces sp. R02</name>
    <dbReference type="NCBI Taxonomy" id="3238623"/>
    <lineage>
        <taxon>Bacteria</taxon>
        <taxon>Bacillati</taxon>
        <taxon>Actinomycetota</taxon>
        <taxon>Actinomycetes</taxon>
        <taxon>Kitasatosporales</taxon>
        <taxon>Streptomycetaceae</taxon>
        <taxon>Streptomyces</taxon>
    </lineage>
</organism>
<evidence type="ECO:0000256" key="2">
    <source>
        <dbReference type="ARBA" id="ARBA00022723"/>
    </source>
</evidence>
<dbReference type="Pfam" id="PF00107">
    <property type="entry name" value="ADH_zinc_N"/>
    <property type="match status" value="1"/>
</dbReference>
<protein>
    <submittedName>
        <fullName evidence="8">Alcohol dehydrogenase catalytic domain-containing protein</fullName>
    </submittedName>
</protein>
<comment type="similarity">
    <text evidence="5">Belongs to the zinc-containing alcohol dehydrogenase family.</text>
</comment>
<feature type="domain" description="Alcohol dehydrogenase-like N-terminal" evidence="7">
    <location>
        <begin position="25"/>
        <end position="135"/>
    </location>
</feature>
<dbReference type="EMBL" id="CP163430">
    <property type="protein sequence ID" value="XDP98415.1"/>
    <property type="molecule type" value="Genomic_DNA"/>
</dbReference>
<reference evidence="8" key="1">
    <citation type="submission" date="2024-07" db="EMBL/GenBank/DDBJ databases">
        <authorList>
            <person name="Yu S.T."/>
        </authorList>
    </citation>
    <scope>NUCLEOTIDE SEQUENCE</scope>
    <source>
        <strain evidence="8">R02</strain>
        <plasmid evidence="8">unnamed1</plasmid>
    </source>
</reference>
<evidence type="ECO:0000256" key="1">
    <source>
        <dbReference type="ARBA" id="ARBA00001947"/>
    </source>
</evidence>
<dbReference type="Gene3D" id="3.40.50.720">
    <property type="entry name" value="NAD(P)-binding Rossmann-like Domain"/>
    <property type="match status" value="1"/>
</dbReference>
<dbReference type="GO" id="GO:0016491">
    <property type="term" value="F:oxidoreductase activity"/>
    <property type="evidence" value="ECO:0007669"/>
    <property type="project" value="UniProtKB-KW"/>
</dbReference>
<sequence>MRATFMHAAGDIRVEDVPDSRIKEPTDALVRITAAAVCGSDLHAYRAKPAEYGPARMGHEFIGVVEATGSDVTTVKAGDLVVSPWIIADGTCEFCREGMHVACAKASYWDMVPDEGAQAEAIRVPFADGMLVKVPVAADSALVPSLLTLADVLGTGHHAAVAGGVNERTRVTVIGDGAVGLMAVLAAKRRGAEQIILMGRHEARTDLGLEFGATDVVAARGEEGIAQVRELTGGHGTHVVIEAVGHKPAYEQALGVVRGGGVISRVGLPQYEEAPIGLGSLFVRNIRLVGGAAPVRAYTDELLPDIINGVIRPGKVFDRTISLEDVGDGYREMADRTALKVLIKP</sequence>